<protein>
    <submittedName>
        <fullName evidence="2">Uncharacterized protein</fullName>
    </submittedName>
</protein>
<keyword evidence="3" id="KW-1185">Reference proteome</keyword>
<reference evidence="2" key="1">
    <citation type="journal article" date="2014" name="Int. J. Syst. Evol. Microbiol.">
        <title>Complete genome sequence of Corynebacterium casei LMG S-19264T (=DSM 44701T), isolated from a smear-ripened cheese.</title>
        <authorList>
            <consortium name="US DOE Joint Genome Institute (JGI-PGF)"/>
            <person name="Walter F."/>
            <person name="Albersmeier A."/>
            <person name="Kalinowski J."/>
            <person name="Ruckert C."/>
        </authorList>
    </citation>
    <scope>NUCLEOTIDE SEQUENCE</scope>
    <source>
        <strain evidence="2">CGMCC 1.7081</strain>
    </source>
</reference>
<dbReference type="Proteomes" id="UP000611500">
    <property type="component" value="Unassembled WGS sequence"/>
</dbReference>
<dbReference type="AlphaFoldDB" id="A0A8J3MBK2"/>
<reference evidence="2" key="2">
    <citation type="submission" date="2020-09" db="EMBL/GenBank/DDBJ databases">
        <authorList>
            <person name="Sun Q."/>
            <person name="Zhou Y."/>
        </authorList>
    </citation>
    <scope>NUCLEOTIDE SEQUENCE</scope>
    <source>
        <strain evidence="2">CGMCC 1.7081</strain>
    </source>
</reference>
<proteinExistence type="predicted"/>
<sequence>MGDLMVGKRSSTIARAAAIAAAERVKLLLTVVKDDDFLTEVLHNADRTMSGLQGAPDRSERLAETPRGRARLTRIASGRGRHGGRG</sequence>
<feature type="region of interest" description="Disordered" evidence="1">
    <location>
        <begin position="49"/>
        <end position="86"/>
    </location>
</feature>
<evidence type="ECO:0000256" key="1">
    <source>
        <dbReference type="SAM" id="MobiDB-lite"/>
    </source>
</evidence>
<evidence type="ECO:0000313" key="3">
    <source>
        <dbReference type="Proteomes" id="UP000611500"/>
    </source>
</evidence>
<accession>A0A8J3MBK2</accession>
<evidence type="ECO:0000313" key="2">
    <source>
        <dbReference type="EMBL" id="GHG85537.1"/>
    </source>
</evidence>
<name>A0A8J3MBK2_9RHOB</name>
<organism evidence="2 3">
    <name type="scientific">Pseudodonghicola xiamenensis</name>
    <dbReference type="NCBI Taxonomy" id="337702"/>
    <lineage>
        <taxon>Bacteria</taxon>
        <taxon>Pseudomonadati</taxon>
        <taxon>Pseudomonadota</taxon>
        <taxon>Alphaproteobacteria</taxon>
        <taxon>Rhodobacterales</taxon>
        <taxon>Paracoccaceae</taxon>
        <taxon>Pseudodonghicola</taxon>
    </lineage>
</organism>
<comment type="caution">
    <text evidence="2">The sequence shown here is derived from an EMBL/GenBank/DDBJ whole genome shotgun (WGS) entry which is preliminary data.</text>
</comment>
<feature type="compositionally biased region" description="Basic and acidic residues" evidence="1">
    <location>
        <begin position="57"/>
        <end position="67"/>
    </location>
</feature>
<gene>
    <name evidence="2" type="ORF">GCM10010961_12680</name>
</gene>
<dbReference type="EMBL" id="BNAP01000003">
    <property type="protein sequence ID" value="GHG85537.1"/>
    <property type="molecule type" value="Genomic_DNA"/>
</dbReference>